<dbReference type="CDD" id="cd00637">
    <property type="entry name" value="7tm_classA_rhodopsin-like"/>
    <property type="match status" value="1"/>
</dbReference>
<evidence type="ECO:0000256" key="9">
    <source>
        <dbReference type="SAM" id="Phobius"/>
    </source>
</evidence>
<keyword evidence="5 9" id="KW-0472">Membrane</keyword>
<evidence type="ECO:0000259" key="10">
    <source>
        <dbReference type="PROSITE" id="PS50262"/>
    </source>
</evidence>
<evidence type="ECO:0000256" key="4">
    <source>
        <dbReference type="ARBA" id="ARBA00023040"/>
    </source>
</evidence>
<feature type="domain" description="G-protein coupled receptors family 1 profile" evidence="10">
    <location>
        <begin position="21"/>
        <end position="345"/>
    </location>
</feature>
<keyword evidence="3 9" id="KW-1133">Transmembrane helix</keyword>
<feature type="transmembrane region" description="Helical" evidence="9">
    <location>
        <begin position="165"/>
        <end position="191"/>
    </location>
</feature>
<feature type="region of interest" description="Disordered" evidence="8">
    <location>
        <begin position="219"/>
        <end position="243"/>
    </location>
</feature>
<dbReference type="EnsemblMetazoa" id="CLYHEMT022923.1">
    <property type="protein sequence ID" value="CLYHEMP022923.1"/>
    <property type="gene ID" value="CLYHEMG022923"/>
</dbReference>
<dbReference type="PROSITE" id="PS50262">
    <property type="entry name" value="G_PROTEIN_RECEP_F1_2"/>
    <property type="match status" value="1"/>
</dbReference>
<dbReference type="OrthoDB" id="6038243at2759"/>
<proteinExistence type="predicted"/>
<keyword evidence="6" id="KW-0675">Receptor</keyword>
<evidence type="ECO:0000256" key="7">
    <source>
        <dbReference type="ARBA" id="ARBA00023224"/>
    </source>
</evidence>
<feature type="transmembrane region" description="Helical" evidence="9">
    <location>
        <begin position="42"/>
        <end position="61"/>
    </location>
</feature>
<dbReference type="SUPFAM" id="SSF81321">
    <property type="entry name" value="Family A G protein-coupled receptor-like"/>
    <property type="match status" value="1"/>
</dbReference>
<evidence type="ECO:0000256" key="2">
    <source>
        <dbReference type="ARBA" id="ARBA00022692"/>
    </source>
</evidence>
<dbReference type="GO" id="GO:0005886">
    <property type="term" value="C:plasma membrane"/>
    <property type="evidence" value="ECO:0007669"/>
    <property type="project" value="TreeGrafter"/>
</dbReference>
<dbReference type="GeneID" id="136824111"/>
<evidence type="ECO:0000256" key="1">
    <source>
        <dbReference type="ARBA" id="ARBA00004141"/>
    </source>
</evidence>
<dbReference type="AlphaFoldDB" id="A0A7M5XG94"/>
<evidence type="ECO:0000256" key="3">
    <source>
        <dbReference type="ARBA" id="ARBA00022989"/>
    </source>
</evidence>
<dbReference type="PANTHER" id="PTHR45695:SF9">
    <property type="entry name" value="LEUCOKININ RECEPTOR"/>
    <property type="match status" value="1"/>
</dbReference>
<evidence type="ECO:0000313" key="11">
    <source>
        <dbReference type="EnsemblMetazoa" id="CLYHEMP022923.1"/>
    </source>
</evidence>
<feature type="transmembrane region" description="Helical" evidence="9">
    <location>
        <begin position="6"/>
        <end position="30"/>
    </location>
</feature>
<keyword evidence="2 9" id="KW-0812">Transmembrane</keyword>
<name>A0A7M5XG94_9CNID</name>
<evidence type="ECO:0000256" key="6">
    <source>
        <dbReference type="ARBA" id="ARBA00023170"/>
    </source>
</evidence>
<evidence type="ECO:0000256" key="5">
    <source>
        <dbReference type="ARBA" id="ARBA00023136"/>
    </source>
</evidence>
<dbReference type="PRINTS" id="PR00237">
    <property type="entry name" value="GPCRRHODOPSN"/>
</dbReference>
<dbReference type="Pfam" id="PF00001">
    <property type="entry name" value="7tm_1"/>
    <property type="match status" value="1"/>
</dbReference>
<feature type="transmembrane region" description="Helical" evidence="9">
    <location>
        <begin position="122"/>
        <end position="145"/>
    </location>
</feature>
<keyword evidence="7" id="KW-0807">Transducer</keyword>
<dbReference type="InterPro" id="IPR000276">
    <property type="entry name" value="GPCR_Rhodpsn"/>
</dbReference>
<dbReference type="PANTHER" id="PTHR45695">
    <property type="entry name" value="LEUCOKININ RECEPTOR-RELATED"/>
    <property type="match status" value="1"/>
</dbReference>
<dbReference type="RefSeq" id="XP_066936377.1">
    <property type="nucleotide sequence ID" value="XM_067080276.1"/>
</dbReference>
<feature type="compositionally biased region" description="Polar residues" evidence="8">
    <location>
        <begin position="225"/>
        <end position="239"/>
    </location>
</feature>
<dbReference type="Gene3D" id="1.20.1070.10">
    <property type="entry name" value="Rhodopsin 7-helix transmembrane proteins"/>
    <property type="match status" value="1"/>
</dbReference>
<keyword evidence="4" id="KW-0297">G-protein coupled receptor</keyword>
<evidence type="ECO:0000256" key="8">
    <source>
        <dbReference type="SAM" id="MobiDB-lite"/>
    </source>
</evidence>
<organism evidence="11 12">
    <name type="scientific">Clytia hemisphaerica</name>
    <dbReference type="NCBI Taxonomy" id="252671"/>
    <lineage>
        <taxon>Eukaryota</taxon>
        <taxon>Metazoa</taxon>
        <taxon>Cnidaria</taxon>
        <taxon>Hydrozoa</taxon>
        <taxon>Hydroidolina</taxon>
        <taxon>Leptothecata</taxon>
        <taxon>Obeliida</taxon>
        <taxon>Clytiidae</taxon>
        <taxon>Clytia</taxon>
    </lineage>
</organism>
<reference evidence="11" key="1">
    <citation type="submission" date="2021-01" db="UniProtKB">
        <authorList>
            <consortium name="EnsemblMetazoa"/>
        </authorList>
    </citation>
    <scope>IDENTIFICATION</scope>
</reference>
<comment type="subcellular location">
    <subcellularLocation>
        <location evidence="1">Membrane</location>
        <topology evidence="1">Multi-pass membrane protein</topology>
    </subcellularLocation>
</comment>
<feature type="transmembrane region" description="Helical" evidence="9">
    <location>
        <begin position="329"/>
        <end position="348"/>
    </location>
</feature>
<evidence type="ECO:0000313" key="12">
    <source>
        <dbReference type="Proteomes" id="UP000594262"/>
    </source>
</evidence>
<dbReference type="GO" id="GO:0004930">
    <property type="term" value="F:G protein-coupled receptor activity"/>
    <property type="evidence" value="ECO:0007669"/>
    <property type="project" value="UniProtKB-KW"/>
</dbReference>
<protein>
    <recommendedName>
        <fullName evidence="10">G-protein coupled receptors family 1 profile domain-containing protein</fullName>
    </recommendedName>
</protein>
<keyword evidence="12" id="KW-1185">Reference proteome</keyword>
<dbReference type="InterPro" id="IPR017452">
    <property type="entry name" value="GPCR_Rhodpsn_7TM"/>
</dbReference>
<sequence length="391" mass="45903">MLCIDCIFTIQVVSMVFGVLFNGLVLLVRLFKLIQRRRISHYHFIITNIAAADLTFSILIICDIYSENFRWPWSEGACQFIKPLQCITGDIPGLFMVLLAFERYQGTIKPLAQRIRLRTLMMIAALIWFFTIGVLFPQAFYLQVITYPNARICTPKYPFVGFDKIYRNILFVIFVGLPLLLTTILHIMICIHIKNHSNRMSKVLGQAMVLHQSICSKASTKRSSQKTPKLSDRTSSSDSVFLPENENENASKHSLIYQLLQKVLLCCCSSKAKTQRRHKTPFQWGIKLKIHILVTISLAFFFCMFPTHLYHYLFLYRKLHLVDFRTLTLFSWMKYFHCFVNGLIYSLLDERFRYDLWMVVRSILKCKPYFKREFNTRSRRFARASVESNIL</sequence>
<dbReference type="Proteomes" id="UP000594262">
    <property type="component" value="Unplaced"/>
</dbReference>
<accession>A0A7M5XG94</accession>
<feature type="transmembrane region" description="Helical" evidence="9">
    <location>
        <begin position="286"/>
        <end position="309"/>
    </location>
</feature>